<dbReference type="Proteomes" id="UP001297600">
    <property type="component" value="Unassembled WGS sequence"/>
</dbReference>
<dbReference type="InterPro" id="IPR036388">
    <property type="entry name" value="WH-like_DNA-bd_sf"/>
</dbReference>
<reference evidence="6 7" key="1">
    <citation type="submission" date="2022-02" db="EMBL/GenBank/DDBJ databases">
        <title>Mesosutterella porci, a novel member of the family Sutterellaceae from pig feces.</title>
        <authorList>
            <person name="Wylensek D."/>
            <person name="Clavel T."/>
        </authorList>
    </citation>
    <scope>NUCLEOTIDE SEQUENCE [LARGE SCALE GENOMIC DNA]</scope>
    <source>
        <strain evidence="7">oilRF-744-wt-GAM-9</strain>
    </source>
</reference>
<dbReference type="SUPFAM" id="SSF46894">
    <property type="entry name" value="C-terminal effector domain of the bipartite response regulators"/>
    <property type="match status" value="1"/>
</dbReference>
<dbReference type="SMART" id="SM00421">
    <property type="entry name" value="HTH_LUXR"/>
    <property type="match status" value="1"/>
</dbReference>
<sequence length="221" mass="24630">MLDYGKSHYVVRLVDDDEELLDALGFAIRIDGWSVKTYGSADAFLEGDDFDAPGCLVLDVRMPGRSGTELQEILAADGCPLPVIFLTGHGDMRIAIGAFRNGAYDFLLKPVDPGELLAAIGKAVAKHEAALKEREKASALARYRTLTEREKVILRDLQSNLSSKQIAEHLGGSSRTIQRHRQNALRKIGLRRTEDIRGFLEQVRREEEEEMNRPLPGMREG</sequence>
<dbReference type="PANTHER" id="PTHR44688">
    <property type="entry name" value="DNA-BINDING TRANSCRIPTIONAL ACTIVATOR DEVR_DOSR"/>
    <property type="match status" value="1"/>
</dbReference>
<dbReference type="InterPro" id="IPR001789">
    <property type="entry name" value="Sig_transdc_resp-reg_receiver"/>
</dbReference>
<evidence type="ECO:0000313" key="7">
    <source>
        <dbReference type="Proteomes" id="UP001297600"/>
    </source>
</evidence>
<dbReference type="InterPro" id="IPR016032">
    <property type="entry name" value="Sig_transdc_resp-reg_C-effctor"/>
</dbReference>
<feature type="modified residue" description="4-aspartylphosphate" evidence="4">
    <location>
        <position position="59"/>
    </location>
</feature>
<evidence type="ECO:0000256" key="2">
    <source>
        <dbReference type="ARBA" id="ARBA00023125"/>
    </source>
</evidence>
<dbReference type="RefSeq" id="WP_237978397.1">
    <property type="nucleotide sequence ID" value="NZ_JAKNCT010000004.1"/>
</dbReference>
<keyword evidence="3" id="KW-0804">Transcription</keyword>
<dbReference type="SUPFAM" id="SSF52172">
    <property type="entry name" value="CheY-like"/>
    <property type="match status" value="1"/>
</dbReference>
<dbReference type="Pfam" id="PF00196">
    <property type="entry name" value="GerE"/>
    <property type="match status" value="1"/>
</dbReference>
<keyword evidence="4" id="KW-0597">Phosphoprotein</keyword>
<keyword evidence="2" id="KW-0238">DNA-binding</keyword>
<feature type="domain" description="Response regulatory" evidence="5">
    <location>
        <begin position="10"/>
        <end position="124"/>
    </location>
</feature>
<dbReference type="InterPro" id="IPR011006">
    <property type="entry name" value="CheY-like_superfamily"/>
</dbReference>
<gene>
    <name evidence="6" type="ORF">MAF45_04700</name>
</gene>
<evidence type="ECO:0000256" key="4">
    <source>
        <dbReference type="PROSITE-ProRule" id="PRU00169"/>
    </source>
</evidence>
<dbReference type="Gene3D" id="3.40.50.2300">
    <property type="match status" value="1"/>
</dbReference>
<accession>A0ABS9MQ49</accession>
<evidence type="ECO:0000259" key="5">
    <source>
        <dbReference type="PROSITE" id="PS50110"/>
    </source>
</evidence>
<keyword evidence="1" id="KW-0805">Transcription regulation</keyword>
<organism evidence="6 7">
    <name type="scientific">Mesosutterella porci</name>
    <dbReference type="NCBI Taxonomy" id="2915351"/>
    <lineage>
        <taxon>Bacteria</taxon>
        <taxon>Pseudomonadati</taxon>
        <taxon>Pseudomonadota</taxon>
        <taxon>Betaproteobacteria</taxon>
        <taxon>Burkholderiales</taxon>
        <taxon>Sutterellaceae</taxon>
        <taxon>Mesosutterella</taxon>
    </lineage>
</organism>
<dbReference type="Gene3D" id="1.10.10.10">
    <property type="entry name" value="Winged helix-like DNA-binding domain superfamily/Winged helix DNA-binding domain"/>
    <property type="match status" value="1"/>
</dbReference>
<dbReference type="EMBL" id="JAKNCT010000004">
    <property type="protein sequence ID" value="MCG5030744.1"/>
    <property type="molecule type" value="Genomic_DNA"/>
</dbReference>
<protein>
    <submittedName>
        <fullName evidence="6">Response regulator</fullName>
    </submittedName>
</protein>
<dbReference type="Pfam" id="PF00072">
    <property type="entry name" value="Response_reg"/>
    <property type="match status" value="1"/>
</dbReference>
<evidence type="ECO:0000313" key="6">
    <source>
        <dbReference type="EMBL" id="MCG5030744.1"/>
    </source>
</evidence>
<dbReference type="CDD" id="cd06170">
    <property type="entry name" value="LuxR_C_like"/>
    <property type="match status" value="1"/>
</dbReference>
<dbReference type="PROSITE" id="PS50110">
    <property type="entry name" value="RESPONSE_REGULATORY"/>
    <property type="match status" value="1"/>
</dbReference>
<dbReference type="SMART" id="SM00448">
    <property type="entry name" value="REC"/>
    <property type="match status" value="1"/>
</dbReference>
<dbReference type="PRINTS" id="PR00038">
    <property type="entry name" value="HTHLUXR"/>
</dbReference>
<dbReference type="PANTHER" id="PTHR44688:SF16">
    <property type="entry name" value="DNA-BINDING TRANSCRIPTIONAL ACTIVATOR DEVR_DOSR"/>
    <property type="match status" value="1"/>
</dbReference>
<keyword evidence="7" id="KW-1185">Reference proteome</keyword>
<evidence type="ECO:0000256" key="3">
    <source>
        <dbReference type="ARBA" id="ARBA00023163"/>
    </source>
</evidence>
<evidence type="ECO:0000256" key="1">
    <source>
        <dbReference type="ARBA" id="ARBA00023015"/>
    </source>
</evidence>
<name>A0ABS9MQ49_9BURK</name>
<dbReference type="InterPro" id="IPR000792">
    <property type="entry name" value="Tscrpt_reg_LuxR_C"/>
</dbReference>
<comment type="caution">
    <text evidence="6">The sequence shown here is derived from an EMBL/GenBank/DDBJ whole genome shotgun (WGS) entry which is preliminary data.</text>
</comment>
<proteinExistence type="predicted"/>